<dbReference type="InterPro" id="IPR009071">
    <property type="entry name" value="HMG_box_dom"/>
</dbReference>
<feature type="region of interest" description="Disordered" evidence="5">
    <location>
        <begin position="97"/>
        <end position="128"/>
    </location>
</feature>
<evidence type="ECO:0000256" key="2">
    <source>
        <dbReference type="ARBA" id="ARBA00023125"/>
    </source>
</evidence>
<gene>
    <name evidence="7" type="ORF">FOB60_002318</name>
</gene>
<evidence type="ECO:0000256" key="4">
    <source>
        <dbReference type="PROSITE-ProRule" id="PRU00267"/>
    </source>
</evidence>
<evidence type="ECO:0000256" key="5">
    <source>
        <dbReference type="SAM" id="MobiDB-lite"/>
    </source>
</evidence>
<comment type="subcellular location">
    <subcellularLocation>
        <location evidence="1">Nucleus</location>
    </subcellularLocation>
</comment>
<dbReference type="EMBL" id="JABWAB010000003">
    <property type="protein sequence ID" value="KAF6057763.1"/>
    <property type="molecule type" value="Genomic_DNA"/>
</dbReference>
<comment type="caution">
    <text evidence="7">The sequence shown here is derived from an EMBL/GenBank/DDBJ whole genome shotgun (WGS) entry which is preliminary data.</text>
</comment>
<evidence type="ECO:0000256" key="1">
    <source>
        <dbReference type="ARBA" id="ARBA00004123"/>
    </source>
</evidence>
<dbReference type="PANTHER" id="PTHR48112:SF13">
    <property type="entry name" value="NON-HISTONE PROTEIN 10"/>
    <property type="match status" value="1"/>
</dbReference>
<dbReference type="Pfam" id="PF24245">
    <property type="entry name" value="INO80F"/>
    <property type="match status" value="1"/>
</dbReference>
<feature type="compositionally biased region" description="Acidic residues" evidence="5">
    <location>
        <begin position="263"/>
        <end position="282"/>
    </location>
</feature>
<reference evidence="7" key="1">
    <citation type="submission" date="2020-03" db="EMBL/GenBank/DDBJ databases">
        <title>FDA dAtabase for Regulatory Grade micrObial Sequences (FDA-ARGOS): Supporting development and validation of Infectious Disease Dx tests.</title>
        <authorList>
            <person name="Campos J."/>
            <person name="Goldberg B."/>
            <person name="Tallon L."/>
            <person name="Sadzewicz L."/>
            <person name="Vavikolanu K."/>
            <person name="Mehta A."/>
            <person name="Aluvathingal J."/>
            <person name="Nadendla S."/>
            <person name="Nandy P."/>
            <person name="Geyer C."/>
            <person name="Yan Y."/>
            <person name="Sichtig H."/>
        </authorList>
    </citation>
    <scope>NUCLEOTIDE SEQUENCE [LARGE SCALE GENOMIC DNA]</scope>
    <source>
        <strain evidence="7">FDAARGOS_652</strain>
    </source>
</reference>
<dbReference type="Gene3D" id="1.10.30.10">
    <property type="entry name" value="High mobility group box domain"/>
    <property type="match status" value="1"/>
</dbReference>
<name>A0A8X7TDL8_CANPA</name>
<keyword evidence="2 4" id="KW-0238">DNA-binding</keyword>
<dbReference type="CDD" id="cd22016">
    <property type="entry name" value="HMG-box_NHP10-like"/>
    <property type="match status" value="1"/>
</dbReference>
<evidence type="ECO:0000313" key="8">
    <source>
        <dbReference type="Proteomes" id="UP000590412"/>
    </source>
</evidence>
<dbReference type="PANTHER" id="PTHR48112">
    <property type="entry name" value="HIGH MOBILITY GROUP PROTEIN DSP1"/>
    <property type="match status" value="1"/>
</dbReference>
<dbReference type="GO" id="GO:0005634">
    <property type="term" value="C:nucleus"/>
    <property type="evidence" value="ECO:0007669"/>
    <property type="project" value="UniProtKB-SubCell"/>
</dbReference>
<accession>A0A8X7TDL8</accession>
<feature type="compositionally biased region" description="Basic and acidic residues" evidence="5">
    <location>
        <begin position="283"/>
        <end position="315"/>
    </location>
</feature>
<proteinExistence type="predicted"/>
<dbReference type="OrthoDB" id="10070927at2759"/>
<protein>
    <submittedName>
        <fullName evidence="7">HMG (High mobility group) box family protein</fullName>
    </submittedName>
</protein>
<feature type="DNA-binding region" description="HMG box" evidence="4">
    <location>
        <begin position="166"/>
        <end position="237"/>
    </location>
</feature>
<feature type="region of interest" description="Disordered" evidence="5">
    <location>
        <begin position="239"/>
        <end position="315"/>
    </location>
</feature>
<feature type="compositionally biased region" description="Basic and acidic residues" evidence="5">
    <location>
        <begin position="239"/>
        <end position="251"/>
    </location>
</feature>
<dbReference type="InterPro" id="IPR036910">
    <property type="entry name" value="HMG_box_dom_sf"/>
</dbReference>
<dbReference type="InterPro" id="IPR056513">
    <property type="entry name" value="INO80F"/>
</dbReference>
<dbReference type="SUPFAM" id="SSF47095">
    <property type="entry name" value="HMG-box"/>
    <property type="match status" value="1"/>
</dbReference>
<feature type="domain" description="HMG box" evidence="6">
    <location>
        <begin position="166"/>
        <end position="237"/>
    </location>
</feature>
<dbReference type="Pfam" id="PF00505">
    <property type="entry name" value="HMG_box"/>
    <property type="match status" value="1"/>
</dbReference>
<dbReference type="InterPro" id="IPR050342">
    <property type="entry name" value="HMGB"/>
</dbReference>
<dbReference type="Proteomes" id="UP000590412">
    <property type="component" value="Unassembled WGS sequence"/>
</dbReference>
<organism evidence="7 8">
    <name type="scientific">Candida parapsilosis</name>
    <name type="common">Yeast</name>
    <dbReference type="NCBI Taxonomy" id="5480"/>
    <lineage>
        <taxon>Eukaryota</taxon>
        <taxon>Fungi</taxon>
        <taxon>Dikarya</taxon>
        <taxon>Ascomycota</taxon>
        <taxon>Saccharomycotina</taxon>
        <taxon>Pichiomycetes</taxon>
        <taxon>Debaryomycetaceae</taxon>
        <taxon>Candida/Lodderomyces clade</taxon>
        <taxon>Candida</taxon>
    </lineage>
</organism>
<sequence length="315" mass="35473">MKTQWKDSVPESEEERFRQKCKELKKRVLEVEQTNEVATIALSRTQASIRRLRLEYAVLIERLEERAHHLPDGVTNFEEMAGPPTPSILDESLVKTSKNGTNKKSNKKPSTGKVAVNPSSSPAGAGAKNSLHIASNATTSSADHASTIPVNPALAKSAKHRDPDLPKRPTNAYLLFCEQEKERLRQQQQEDPENNTRDLSKAMTEAWKKLSEEDKQPFYKLYEEDRIRYQKEMVEYTKKKDAELGIVRADDGSILTGGGGTDANEEEDERAVEESENNNEDERETKRQKTDDSIVGSETEHHGIPKSDIKEESGE</sequence>
<dbReference type="GO" id="GO:0003677">
    <property type="term" value="F:DNA binding"/>
    <property type="evidence" value="ECO:0007669"/>
    <property type="project" value="UniProtKB-UniRule"/>
</dbReference>
<feature type="region of interest" description="Disordered" evidence="5">
    <location>
        <begin position="182"/>
        <end position="202"/>
    </location>
</feature>
<dbReference type="AlphaFoldDB" id="A0A8X7TDL8"/>
<evidence type="ECO:0000256" key="3">
    <source>
        <dbReference type="ARBA" id="ARBA00023242"/>
    </source>
</evidence>
<feature type="compositionally biased region" description="Low complexity" evidence="5">
    <location>
        <begin position="97"/>
        <end position="113"/>
    </location>
</feature>
<evidence type="ECO:0000259" key="6">
    <source>
        <dbReference type="PROSITE" id="PS50118"/>
    </source>
</evidence>
<dbReference type="SMART" id="SM00398">
    <property type="entry name" value="HMG"/>
    <property type="match status" value="1"/>
</dbReference>
<evidence type="ECO:0000313" key="7">
    <source>
        <dbReference type="EMBL" id="KAF6057763.1"/>
    </source>
</evidence>
<keyword evidence="3 4" id="KW-0539">Nucleus</keyword>
<dbReference type="PROSITE" id="PS50118">
    <property type="entry name" value="HMG_BOX_2"/>
    <property type="match status" value="1"/>
</dbReference>